<keyword evidence="2" id="KW-1185">Reference proteome</keyword>
<evidence type="ECO:0000313" key="1">
    <source>
        <dbReference type="EMBL" id="APG24006.1"/>
    </source>
</evidence>
<accession>A0A1L3GDI8</accession>
<dbReference type="Pfam" id="PF21810">
    <property type="entry name" value="DUF6880"/>
    <property type="match status" value="2"/>
</dbReference>
<dbReference type="AlphaFoldDB" id="A0A1L3GDI8"/>
<dbReference type="InterPro" id="IPR049245">
    <property type="entry name" value="DUF6880"/>
</dbReference>
<reference evidence="1 2" key="1">
    <citation type="journal article" date="2017" name="Genome Announc.">
        <title>Complete Genome Sequences of Two Acetylene-Fermenting Pelobacter acetylenicus Strains.</title>
        <authorList>
            <person name="Sutton J.M."/>
            <person name="Baesman S.M."/>
            <person name="Fierst J.L."/>
            <person name="Poret-Peterson A.T."/>
            <person name="Oremland R.S."/>
            <person name="Dunlap D.S."/>
            <person name="Akob D.M."/>
        </authorList>
    </citation>
    <scope>NUCLEOTIDE SEQUENCE [LARGE SCALE GENOMIC DNA]</scope>
    <source>
        <strain evidence="1 2">DSM 3247</strain>
    </source>
</reference>
<proteinExistence type="predicted"/>
<dbReference type="EMBL" id="CP015518">
    <property type="protein sequence ID" value="APG24006.1"/>
    <property type="molecule type" value="Genomic_DNA"/>
</dbReference>
<organism evidence="1 2">
    <name type="scientific">Syntrophotalea acetylenica</name>
    <name type="common">Pelobacter acetylenicus</name>
    <dbReference type="NCBI Taxonomy" id="29542"/>
    <lineage>
        <taxon>Bacteria</taxon>
        <taxon>Pseudomonadati</taxon>
        <taxon>Thermodesulfobacteriota</taxon>
        <taxon>Desulfuromonadia</taxon>
        <taxon>Desulfuromonadales</taxon>
        <taxon>Syntrophotaleaceae</taxon>
        <taxon>Syntrophotalea</taxon>
    </lineage>
</organism>
<sequence length="412" mass="48156">MKNKQMTVEHDLKSRFAALKRSRRFVRWGESAVLARELRELLQQIENQVEDAKSGCTLVADFYTSDRSIFDRCDDSSGHVGDIYRYDACELFVSYAKRCADKSWLAKLILKTSLKDDYGVRDVLVKSAVDFLPEAQLRWLIDQCQQLAEEEKEEFQRRHWFYQVESLARQLKDAPLFEQTRHAAWGDDPGIAACVDIARVYLECGEEQTALDWLERIPAGESFHQQERDELLLAIYGRQGDKQRQAEVARRSFHRQRSRSGFERWISIVGDDQRTDLLNQEVRIILDAPRLSLTDAAFLAAMEQWDAAESYLQARAEQLDGDHYQFLLPLAETFESLARPLTASLLYRALLDSILRRARTTTYGHGVRYLHKLDLLAQTVNDWRDIEPHTVYVEQLRRQHGRKTSFWSRYER</sequence>
<dbReference type="STRING" id="29542.A6070_11060"/>
<evidence type="ECO:0000313" key="2">
    <source>
        <dbReference type="Proteomes" id="UP000182264"/>
    </source>
</evidence>
<gene>
    <name evidence="1" type="ORF">A7E75_02440</name>
</gene>
<name>A0A1L3GDI8_SYNAC</name>
<dbReference type="Proteomes" id="UP000182264">
    <property type="component" value="Chromosome"/>
</dbReference>
<protein>
    <submittedName>
        <fullName evidence="1">Uncharacterized protein</fullName>
    </submittedName>
</protein>